<dbReference type="Proteomes" id="UP001176521">
    <property type="component" value="Unassembled WGS sequence"/>
</dbReference>
<feature type="region of interest" description="Disordered" evidence="1">
    <location>
        <begin position="1"/>
        <end position="106"/>
    </location>
</feature>
<proteinExistence type="predicted"/>
<organism evidence="2 3">
    <name type="scientific">Tilletia horrida</name>
    <dbReference type="NCBI Taxonomy" id="155126"/>
    <lineage>
        <taxon>Eukaryota</taxon>
        <taxon>Fungi</taxon>
        <taxon>Dikarya</taxon>
        <taxon>Basidiomycota</taxon>
        <taxon>Ustilaginomycotina</taxon>
        <taxon>Exobasidiomycetes</taxon>
        <taxon>Tilletiales</taxon>
        <taxon>Tilletiaceae</taxon>
        <taxon>Tilletia</taxon>
    </lineage>
</organism>
<accession>A0AAN6JHQ0</accession>
<reference evidence="2" key="1">
    <citation type="journal article" date="2023" name="PhytoFront">
        <title>Draft Genome Resources of Seven Strains of Tilletia horrida, Causal Agent of Kernel Smut of Rice.</title>
        <authorList>
            <person name="Khanal S."/>
            <person name="Antony Babu S."/>
            <person name="Zhou X.G."/>
        </authorList>
    </citation>
    <scope>NUCLEOTIDE SEQUENCE</scope>
    <source>
        <strain evidence="2">TX3</strain>
    </source>
</reference>
<feature type="region of interest" description="Disordered" evidence="1">
    <location>
        <begin position="318"/>
        <end position="390"/>
    </location>
</feature>
<dbReference type="InterPro" id="IPR040521">
    <property type="entry name" value="KDZ"/>
</dbReference>
<dbReference type="PANTHER" id="PTHR33096:SF1">
    <property type="entry name" value="CXC1-LIKE CYSTEINE CLUSTER ASSOCIATED WITH KDZ TRANSPOSASES DOMAIN-CONTAINING PROTEIN"/>
    <property type="match status" value="1"/>
</dbReference>
<dbReference type="PANTHER" id="PTHR33096">
    <property type="entry name" value="CXC2 DOMAIN-CONTAINING PROTEIN"/>
    <property type="match status" value="1"/>
</dbReference>
<evidence type="ECO:0008006" key="4">
    <source>
        <dbReference type="Google" id="ProtNLM"/>
    </source>
</evidence>
<gene>
    <name evidence="2" type="ORF">OC842_006689</name>
</gene>
<evidence type="ECO:0000313" key="2">
    <source>
        <dbReference type="EMBL" id="KAK0521727.1"/>
    </source>
</evidence>
<feature type="compositionally biased region" description="Polar residues" evidence="1">
    <location>
        <begin position="19"/>
        <end position="34"/>
    </location>
</feature>
<dbReference type="EMBL" id="JAPDMQ010000645">
    <property type="protein sequence ID" value="KAK0521727.1"/>
    <property type="molecule type" value="Genomic_DNA"/>
</dbReference>
<feature type="compositionally biased region" description="Basic and acidic residues" evidence="1">
    <location>
        <begin position="379"/>
        <end position="390"/>
    </location>
</feature>
<dbReference type="AlphaFoldDB" id="A0AAN6JHQ0"/>
<evidence type="ECO:0000313" key="3">
    <source>
        <dbReference type="Proteomes" id="UP001176521"/>
    </source>
</evidence>
<feature type="compositionally biased region" description="Basic residues" evidence="1">
    <location>
        <begin position="1"/>
        <end position="11"/>
    </location>
</feature>
<name>A0AAN6JHQ0_9BASI</name>
<evidence type="ECO:0000256" key="1">
    <source>
        <dbReference type="SAM" id="MobiDB-lite"/>
    </source>
</evidence>
<dbReference type="Pfam" id="PF18758">
    <property type="entry name" value="KDZ"/>
    <property type="match status" value="1"/>
</dbReference>
<feature type="compositionally biased region" description="Low complexity" evidence="1">
    <location>
        <begin position="64"/>
        <end position="73"/>
    </location>
</feature>
<feature type="compositionally biased region" description="Acidic residues" evidence="1">
    <location>
        <begin position="1087"/>
        <end position="1097"/>
    </location>
</feature>
<comment type="caution">
    <text evidence="2">The sequence shown here is derived from an EMBL/GenBank/DDBJ whole genome shotgun (WGS) entry which is preliminary data.</text>
</comment>
<keyword evidence="3" id="KW-1185">Reference proteome</keyword>
<feature type="compositionally biased region" description="Polar residues" evidence="1">
    <location>
        <begin position="270"/>
        <end position="285"/>
    </location>
</feature>
<feature type="region of interest" description="Disordered" evidence="1">
    <location>
        <begin position="1034"/>
        <end position="1097"/>
    </location>
</feature>
<protein>
    <recommendedName>
        <fullName evidence="4">CxC1-like cysteine cluster associated with KDZ transposases domain-containing protein</fullName>
    </recommendedName>
</protein>
<feature type="region of interest" description="Disordered" evidence="1">
    <location>
        <begin position="267"/>
        <end position="301"/>
    </location>
</feature>
<feature type="region of interest" description="Disordered" evidence="1">
    <location>
        <begin position="955"/>
        <end position="997"/>
    </location>
</feature>
<sequence length="1097" mass="117545">MPPKPQRRRPGMAKPYSISVASRNARTGAVTTKDTPLKGGNVALPEVAGSTSRHAPLPEFDTRSSSAHASAHSPRTLDPLPQQLGPSDSDDPPCDPSQGQQDNSFTYREKVNKAFTQWSRRVPSLVIPYLAGRRQQIISPPDLVAACAHSRLGINGFVNALFDFHRVDSGFASTDDTPKQLSRAATWFDLLSTEVRHHALQNHLPLAPPPSPGDVSHAEEPLPLPLPSSRPGPSTQSAQVHSQLHPAEAADIAPDVNVAAAGSSVRLPSLSRSATPSPGPSQSSARLVPRSDAAVTSSPASGAALGHLSSVIVPTASTTLSPHRTEDSASDSAPLAPTGTRLQALGPASPRPDDAPRQTAASATSSTLESPPAAQDDAEPLRFPRAEEDPDLRVGIDDLARRCPACFGGIASQEPRSLPALPTTSVVPSSQFVRSAPPTTLPSADVIICLDGNFTHKRRKRDDAIARSPTRPSFFLSHRQVDSAAQTFLASAKTDGPRTGCSSEVKAAVEGAVKASKGSFDIVGLVGMTCRHGAPLLFCDVRETGEAHFYAFALLDHLLQICAGRIDTLGICYDIGCKLAASPRIKASLAPRGVKLVFVVSLFHVFGHDVDCRTKYSPRRTTGFGTTDGESLERLWSAMSEMISVTRGMSRVGRHLALTAHLAFLVHEHVGRLSPLLRTRKARLDAERGRAALQVERAVALVSRWADTLSVATAPKAVAPGSTLGVAPKLFPLVFARFAPDFAFLCDCRRSQAFQRKTYRRRGDGSSQDLHLAAKSLWICLSQWHALTDFIKRRNAIASQKTQARLMSAKTAAQSKARRLCDQVNEAITAALDLTAILNMGPLHAIPADQLWTVDTLARVTRYAGGHVDENEPWFSDAVLEDGLDAYELLVRCDEEEQRIDRELANLDLWLQQVRNTLARNRAAFEFPGWGHLLDEEVGRLDALAKFWERPLPKRRGNGAALPQRSCPEPDGLIGGEDEEPSGIAGPVSIRSTAPGVVDEVGDVNDANAAQDEDEANASEFSVADDELVQQIGVMATHDSEEPDEGAEVHQTASTATHESSEPAADQARDQGIIGQGASDPVISDNDASDQDMSEGL</sequence>
<feature type="region of interest" description="Disordered" evidence="1">
    <location>
        <begin position="203"/>
        <end position="244"/>
    </location>
</feature>